<dbReference type="Pfam" id="PF13629">
    <property type="entry name" value="T2SS-T3SS_pil_N"/>
    <property type="match status" value="1"/>
</dbReference>
<evidence type="ECO:0000313" key="5">
    <source>
        <dbReference type="EMBL" id="MBM7038382.1"/>
    </source>
</evidence>
<dbReference type="PANTHER" id="PTHR30332:SF17">
    <property type="entry name" value="TYPE IV PILIATION SYSTEM PROTEIN DR_0774-RELATED"/>
    <property type="match status" value="1"/>
</dbReference>
<protein>
    <submittedName>
        <fullName evidence="5">Pilus assembly protein N-terminal domain-containing protein</fullName>
    </submittedName>
</protein>
<dbReference type="InterPro" id="IPR032789">
    <property type="entry name" value="T2SS-T3SS_pil_N"/>
</dbReference>
<dbReference type="PANTHER" id="PTHR30332">
    <property type="entry name" value="PROBABLE GENERAL SECRETION PATHWAY PROTEIN D"/>
    <property type="match status" value="1"/>
</dbReference>
<comment type="caution">
    <text evidence="5">The sequence shown here is derived from an EMBL/GenBank/DDBJ whole genome shotgun (WGS) entry which is preliminary data.</text>
</comment>
<sequence>MYMEWYKKFLYALIAMVCSFSAYASSIVNIGVGDAHHLTTQRNIGSVFVSNPSIADYHIIQNDKIIFYGKSVGTTTLLVFDENGDTLLSNKLVVNKSLVHIQQQLKIQYPDSEINVSNLGDQVVLAGNVATEQIKEEIHLMVGELLGKEAELVSAGMLRSYRFPGVVNNIKVITTKQVNVKLTVAEVSHTFMEDFGVQVGGVDPGVFVNQLFEFSADDISTIITAINNENVAQILAEPNMSVISGQSASFLAGGEIPVVTVVDGGSNVIYKEYGVRLQMSAQVLRDDKILLSLEPEVSSIDNQFESGAYSLPSLASRKASTTVELGDGQSFVLGGLLNSQDKESLQKIPYIGDIPILGAMFRNTSTERVKTELVIVATVNLVGPVEANTIQLPSIKKTSNLARFFAIESDYPLAIRRWSDQVLDNGGFKR</sequence>
<gene>
    <name evidence="5" type="ORF">JQC93_18540</name>
</gene>
<evidence type="ECO:0000313" key="6">
    <source>
        <dbReference type="Proteomes" id="UP000809621"/>
    </source>
</evidence>
<proteinExistence type="inferred from homology"/>
<dbReference type="InterPro" id="IPR050810">
    <property type="entry name" value="Bact_Secretion_Sys_Channel"/>
</dbReference>
<keyword evidence="6" id="KW-1185">Reference proteome</keyword>
<evidence type="ECO:0000256" key="1">
    <source>
        <dbReference type="RuleBase" id="RU004003"/>
    </source>
</evidence>
<dbReference type="InterPro" id="IPR001775">
    <property type="entry name" value="GspD/PilQ"/>
</dbReference>
<feature type="domain" description="Pilus formation protein N-terminal" evidence="4">
    <location>
        <begin position="27"/>
        <end position="94"/>
    </location>
</feature>
<evidence type="ECO:0000259" key="4">
    <source>
        <dbReference type="Pfam" id="PF13629"/>
    </source>
</evidence>
<dbReference type="InterPro" id="IPR004846">
    <property type="entry name" value="T2SS/T3SS_dom"/>
</dbReference>
<dbReference type="Pfam" id="PF00263">
    <property type="entry name" value="Secretin"/>
    <property type="match status" value="1"/>
</dbReference>
<name>A0ABS2HR76_9VIBR</name>
<dbReference type="EMBL" id="JAFEUM010000010">
    <property type="protein sequence ID" value="MBM7038382.1"/>
    <property type="molecule type" value="Genomic_DNA"/>
</dbReference>
<accession>A0ABS2HR76</accession>
<feature type="domain" description="Type II/III secretion system secretin-like" evidence="3">
    <location>
        <begin position="226"/>
        <end position="382"/>
    </location>
</feature>
<evidence type="ECO:0000256" key="2">
    <source>
        <dbReference type="SAM" id="SignalP"/>
    </source>
</evidence>
<organism evidence="5 6">
    <name type="scientific">Vibrio ulleungensis</name>
    <dbReference type="NCBI Taxonomy" id="2807619"/>
    <lineage>
        <taxon>Bacteria</taxon>
        <taxon>Pseudomonadati</taxon>
        <taxon>Pseudomonadota</taxon>
        <taxon>Gammaproteobacteria</taxon>
        <taxon>Vibrionales</taxon>
        <taxon>Vibrionaceae</taxon>
        <taxon>Vibrio</taxon>
    </lineage>
</organism>
<feature type="signal peptide" evidence="2">
    <location>
        <begin position="1"/>
        <end position="24"/>
    </location>
</feature>
<dbReference type="PRINTS" id="PR00811">
    <property type="entry name" value="BCTERIALGSPD"/>
</dbReference>
<reference evidence="5 6" key="1">
    <citation type="submission" date="2021-02" db="EMBL/GenBank/DDBJ databases">
        <authorList>
            <person name="Park J.-S."/>
        </authorList>
    </citation>
    <scope>NUCLEOTIDE SEQUENCE [LARGE SCALE GENOMIC DNA]</scope>
    <source>
        <strain evidence="5 6">188UL20-2</strain>
    </source>
</reference>
<feature type="chain" id="PRO_5046228372" evidence="2">
    <location>
        <begin position="25"/>
        <end position="430"/>
    </location>
</feature>
<keyword evidence="2" id="KW-0732">Signal</keyword>
<evidence type="ECO:0000259" key="3">
    <source>
        <dbReference type="Pfam" id="PF00263"/>
    </source>
</evidence>
<comment type="similarity">
    <text evidence="1">Belongs to the bacterial secretin family.</text>
</comment>
<dbReference type="Proteomes" id="UP000809621">
    <property type="component" value="Unassembled WGS sequence"/>
</dbReference>